<keyword evidence="2" id="KW-1185">Reference proteome</keyword>
<protein>
    <submittedName>
        <fullName evidence="1">Uncharacterized protein</fullName>
    </submittedName>
</protein>
<evidence type="ECO:0000313" key="1">
    <source>
        <dbReference type="EMBL" id="BEH89923.1"/>
    </source>
</evidence>
<dbReference type="EMBL" id="AP028127">
    <property type="protein sequence ID" value="BEH89923.1"/>
    <property type="molecule type" value="Genomic_DNA"/>
</dbReference>
<dbReference type="Proteomes" id="UP001432099">
    <property type="component" value="Chromosome"/>
</dbReference>
<proteinExistence type="predicted"/>
<name>A0ABN6ZDR9_9FIRM</name>
<evidence type="ECO:0000313" key="2">
    <source>
        <dbReference type="Proteomes" id="UP001432099"/>
    </source>
</evidence>
<reference evidence="1" key="1">
    <citation type="journal article" date="2024" name="Int. J. Syst. Evol. Microbiol.">
        <title>Turicibacter faecis sp. nov., isolated from faeces of heart failure mouse model.</title>
        <authorList>
            <person name="Imamura Y."/>
            <person name="Motooka D."/>
            <person name="Nakajima Y."/>
            <person name="Ito S."/>
            <person name="Kitakaze M."/>
            <person name="Iida T."/>
            <person name="Nakamura S."/>
        </authorList>
    </citation>
    <scope>NUCLEOTIDE SEQUENCE</scope>
    <source>
        <strain evidence="1">TC023</strain>
    </source>
</reference>
<organism evidence="1 2">
    <name type="scientific">Turicibacter faecis</name>
    <dbReference type="NCBI Taxonomy" id="2963365"/>
    <lineage>
        <taxon>Bacteria</taxon>
        <taxon>Bacillati</taxon>
        <taxon>Bacillota</taxon>
        <taxon>Erysipelotrichia</taxon>
        <taxon>Erysipelotrichales</taxon>
        <taxon>Turicibacteraceae</taxon>
        <taxon>Turicibacter</taxon>
    </lineage>
</organism>
<sequence length="60" mass="7203">MNRHRIGCLVYLPKRSDDLLSVDDTKRECLKRTGENVFNFNALVIRENLANYLIYFCKWH</sequence>
<gene>
    <name evidence="1" type="ORF">T23_00250</name>
</gene>
<accession>A0ABN6ZDR9</accession>